<evidence type="ECO:0000313" key="2">
    <source>
        <dbReference type="Proteomes" id="UP000319143"/>
    </source>
</evidence>
<evidence type="ECO:0000313" key="1">
    <source>
        <dbReference type="EMBL" id="TWU30683.1"/>
    </source>
</evidence>
<dbReference type="Proteomes" id="UP000319143">
    <property type="component" value="Unassembled WGS sequence"/>
</dbReference>
<reference evidence="1 2" key="1">
    <citation type="submission" date="2019-02" db="EMBL/GenBank/DDBJ databases">
        <title>Deep-cultivation of Planctomycetes and their phenomic and genomic characterization uncovers novel biology.</title>
        <authorList>
            <person name="Wiegand S."/>
            <person name="Jogler M."/>
            <person name="Boedeker C."/>
            <person name="Pinto D."/>
            <person name="Vollmers J."/>
            <person name="Rivas-Marin E."/>
            <person name="Kohn T."/>
            <person name="Peeters S.H."/>
            <person name="Heuer A."/>
            <person name="Rast P."/>
            <person name="Oberbeckmann S."/>
            <person name="Bunk B."/>
            <person name="Jeske O."/>
            <person name="Meyerdierks A."/>
            <person name="Storesund J.E."/>
            <person name="Kallscheuer N."/>
            <person name="Luecker S."/>
            <person name="Lage O.M."/>
            <person name="Pohl T."/>
            <person name="Merkel B.J."/>
            <person name="Hornburger P."/>
            <person name="Mueller R.-W."/>
            <person name="Bruemmer F."/>
            <person name="Labrenz M."/>
            <person name="Spormann A.M."/>
            <person name="Op Den Camp H."/>
            <person name="Overmann J."/>
            <person name="Amann R."/>
            <person name="Jetten M.S.M."/>
            <person name="Mascher T."/>
            <person name="Medema M.H."/>
            <person name="Devos D.P."/>
            <person name="Kaster A.-K."/>
            <person name="Ovreas L."/>
            <person name="Rohde M."/>
            <person name="Galperin M.Y."/>
            <person name="Jogler C."/>
        </authorList>
    </citation>
    <scope>NUCLEOTIDE SEQUENCE [LARGE SCALE GENOMIC DNA]</scope>
    <source>
        <strain evidence="1 2">Poly41</strain>
    </source>
</reference>
<dbReference type="EMBL" id="SJPV01000021">
    <property type="protein sequence ID" value="TWU30683.1"/>
    <property type="molecule type" value="Genomic_DNA"/>
</dbReference>
<proteinExistence type="predicted"/>
<protein>
    <submittedName>
        <fullName evidence="1">Uncharacterized protein</fullName>
    </submittedName>
</protein>
<accession>A0A5C6D0M2</accession>
<sequence>MNEQSESLAPRLLALLQSVRDSHDESARLALNELLRKDAAARAVMARLLVDEQALVSRLRDDRIVSLLEPTKPAPMPAFVVPARWQPWRPL</sequence>
<organism evidence="1 2">
    <name type="scientific">Novipirellula artificiosorum</name>
    <dbReference type="NCBI Taxonomy" id="2528016"/>
    <lineage>
        <taxon>Bacteria</taxon>
        <taxon>Pseudomonadati</taxon>
        <taxon>Planctomycetota</taxon>
        <taxon>Planctomycetia</taxon>
        <taxon>Pirellulales</taxon>
        <taxon>Pirellulaceae</taxon>
        <taxon>Novipirellula</taxon>
    </lineage>
</organism>
<keyword evidence="2" id="KW-1185">Reference proteome</keyword>
<name>A0A5C6D0M2_9BACT</name>
<dbReference type="AlphaFoldDB" id="A0A5C6D0M2"/>
<comment type="caution">
    <text evidence="1">The sequence shown here is derived from an EMBL/GenBank/DDBJ whole genome shotgun (WGS) entry which is preliminary data.</text>
</comment>
<gene>
    <name evidence="1" type="ORF">Poly41_65880</name>
</gene>